<comment type="caution">
    <text evidence="2">The sequence shown here is derived from an EMBL/GenBank/DDBJ whole genome shotgun (WGS) entry which is preliminary data.</text>
</comment>
<accession>A0A7W9PDI1</accession>
<evidence type="ECO:0000256" key="1">
    <source>
        <dbReference type="SAM" id="MobiDB-lite"/>
    </source>
</evidence>
<dbReference type="AlphaFoldDB" id="A0A7W9PDI1"/>
<evidence type="ECO:0000313" key="2">
    <source>
        <dbReference type="EMBL" id="MBB5914186.1"/>
    </source>
</evidence>
<protein>
    <submittedName>
        <fullName evidence="2">Uncharacterized protein</fullName>
    </submittedName>
</protein>
<feature type="region of interest" description="Disordered" evidence="1">
    <location>
        <begin position="45"/>
        <end position="95"/>
    </location>
</feature>
<organism evidence="2 3">
    <name type="scientific">Nocardia transvalensis</name>
    <dbReference type="NCBI Taxonomy" id="37333"/>
    <lineage>
        <taxon>Bacteria</taxon>
        <taxon>Bacillati</taxon>
        <taxon>Actinomycetota</taxon>
        <taxon>Actinomycetes</taxon>
        <taxon>Mycobacteriales</taxon>
        <taxon>Nocardiaceae</taxon>
        <taxon>Nocardia</taxon>
    </lineage>
</organism>
<evidence type="ECO:0000313" key="3">
    <source>
        <dbReference type="Proteomes" id="UP000540412"/>
    </source>
</evidence>
<proteinExistence type="predicted"/>
<name>A0A7W9PDI1_9NOCA</name>
<feature type="compositionally biased region" description="Basic and acidic residues" evidence="1">
    <location>
        <begin position="45"/>
        <end position="79"/>
    </location>
</feature>
<reference evidence="2 3" key="1">
    <citation type="submission" date="2020-08" db="EMBL/GenBank/DDBJ databases">
        <title>Sequencing the genomes of 1000 actinobacteria strains.</title>
        <authorList>
            <person name="Klenk H.-P."/>
        </authorList>
    </citation>
    <scope>NUCLEOTIDE SEQUENCE [LARGE SCALE GENOMIC DNA]</scope>
    <source>
        <strain evidence="2 3">DSM 43582</strain>
    </source>
</reference>
<keyword evidence="3" id="KW-1185">Reference proteome</keyword>
<dbReference type="EMBL" id="JACHIT010000001">
    <property type="protein sequence ID" value="MBB5914186.1"/>
    <property type="molecule type" value="Genomic_DNA"/>
</dbReference>
<sequence>MDDHARNVGQVTETASQRLREAIIRSRALLASSATHLDRTEAALDRADASGRREQAEIDRVSADSKREFAGRDEPKIEAARPAPDDEGAISRGRS</sequence>
<dbReference type="Proteomes" id="UP000540412">
    <property type="component" value="Unassembled WGS sequence"/>
</dbReference>
<gene>
    <name evidence="2" type="ORF">BJY24_003053</name>
</gene>